<evidence type="ECO:0000256" key="5">
    <source>
        <dbReference type="SAM" id="SignalP"/>
    </source>
</evidence>
<evidence type="ECO:0000256" key="3">
    <source>
        <dbReference type="ARBA" id="ARBA00044955"/>
    </source>
</evidence>
<dbReference type="PANTHER" id="PTHR34997">
    <property type="entry name" value="AM15"/>
    <property type="match status" value="1"/>
</dbReference>
<dbReference type="OrthoDB" id="5985073at2759"/>
<dbReference type="EMBL" id="KQ030602">
    <property type="protein sequence ID" value="KJZ70860.1"/>
    <property type="molecule type" value="Genomic_DNA"/>
</dbReference>
<name>A0A0F7ZL01_9HYPO</name>
<keyword evidence="2" id="KW-0843">Virulence</keyword>
<evidence type="ECO:0000259" key="6">
    <source>
        <dbReference type="PROSITE" id="PS51782"/>
    </source>
</evidence>
<dbReference type="Proteomes" id="UP000054481">
    <property type="component" value="Unassembled WGS sequence"/>
</dbReference>
<evidence type="ECO:0000256" key="4">
    <source>
        <dbReference type="SAM" id="MobiDB-lite"/>
    </source>
</evidence>
<feature type="domain" description="LysM" evidence="6">
    <location>
        <begin position="41"/>
        <end position="88"/>
    </location>
</feature>
<dbReference type="InterPro" id="IPR036779">
    <property type="entry name" value="LysM_dom_sf"/>
</dbReference>
<dbReference type="InterPro" id="IPR018392">
    <property type="entry name" value="LysM"/>
</dbReference>
<dbReference type="AlphaFoldDB" id="A0A0F7ZL01"/>
<dbReference type="Gene3D" id="3.10.350.10">
    <property type="entry name" value="LysM domain"/>
    <property type="match status" value="6"/>
</dbReference>
<dbReference type="Pfam" id="PF01476">
    <property type="entry name" value="LysM"/>
    <property type="match status" value="2"/>
</dbReference>
<protein>
    <recommendedName>
        <fullName evidence="6">LysM domain-containing protein</fullName>
    </recommendedName>
</protein>
<feature type="compositionally biased region" description="Low complexity" evidence="4">
    <location>
        <begin position="510"/>
        <end position="521"/>
    </location>
</feature>
<evidence type="ECO:0000256" key="2">
    <source>
        <dbReference type="ARBA" id="ARBA00023026"/>
    </source>
</evidence>
<keyword evidence="5" id="KW-0732">Signal</keyword>
<dbReference type="PANTHER" id="PTHR34997:SF1">
    <property type="entry name" value="PEPTIDOGLYCAN-BINDING LYSIN DOMAIN"/>
    <property type="match status" value="1"/>
</dbReference>
<feature type="domain" description="LysM" evidence="6">
    <location>
        <begin position="131"/>
        <end position="178"/>
    </location>
</feature>
<dbReference type="SUPFAM" id="SSF54106">
    <property type="entry name" value="LysM domain"/>
    <property type="match status" value="3"/>
</dbReference>
<dbReference type="CDD" id="cd00118">
    <property type="entry name" value="LysM"/>
    <property type="match status" value="3"/>
</dbReference>
<keyword evidence="1" id="KW-0147">Chitin-binding</keyword>
<evidence type="ECO:0000256" key="1">
    <source>
        <dbReference type="ARBA" id="ARBA00022669"/>
    </source>
</evidence>
<feature type="domain" description="LysM" evidence="6">
    <location>
        <begin position="540"/>
        <end position="586"/>
    </location>
</feature>
<keyword evidence="8" id="KW-1185">Reference proteome</keyword>
<feature type="signal peptide" evidence="5">
    <location>
        <begin position="1"/>
        <end position="24"/>
    </location>
</feature>
<dbReference type="SMART" id="SM00257">
    <property type="entry name" value="LysM"/>
    <property type="match status" value="5"/>
</dbReference>
<dbReference type="PROSITE" id="PS51782">
    <property type="entry name" value="LYSM"/>
    <property type="match status" value="6"/>
</dbReference>
<accession>A0A0F7ZL01</accession>
<sequence>MTRSLLRHIYLALIGTAITASTKSIDPPAATQPGSAANCNRWHVVESGSSCDGVERQYHISHSQFLSWNPAVSEDCITNFWPKYAYCVGVGEIIPSATRKDVTSTTRASTETLHGKPPAPTFAGTPSNCITWHVVRSGETCSLIAEFWAIPEDTFFQLNPDVSRDCTTNFWTGYAYCIKLGPSINKTLPTSRTTTTKGEVTSTAVEPYSVRYPSSTWTVGKVDPVVSAWPPTRTQAGQPDFCTDWHRVREGERCDDIISKYTTWMRPADFFAWNPELGADCSGLQIDYYVCVEIRPQTILTIELPAAANFTLPPYVSWTPPPLPTVDSSFTPTPSHGPMPSDCIDFYKARPSNSCDDILASYGGVTKDQFFEWNPVLSRNCDAVRADNYYCVRLPADDKSWQPPTTTEKPPTTLGNSASNCVAWYQTFDDDTCDLIVSMFGSFSDQEFKAWNPSLKQDCSGLTFDTWYCVAVPGSPTTRTNPLASETSLFPGLDEPSSSHPEPTEKEKLPSSPSLTSSRTEPVVSTPQPIQGEMAPGCRRFYYVKPGDGCWQISHDAGIELDRFYRLNPAVGPNCQSMWANIYVCVGTSGPVVTFSGTPPKPT</sequence>
<organism evidence="7 8">
    <name type="scientific">Hirsutella minnesotensis 3608</name>
    <dbReference type="NCBI Taxonomy" id="1043627"/>
    <lineage>
        <taxon>Eukaryota</taxon>
        <taxon>Fungi</taxon>
        <taxon>Dikarya</taxon>
        <taxon>Ascomycota</taxon>
        <taxon>Pezizomycotina</taxon>
        <taxon>Sordariomycetes</taxon>
        <taxon>Hypocreomycetidae</taxon>
        <taxon>Hypocreales</taxon>
        <taxon>Ophiocordycipitaceae</taxon>
        <taxon>Hirsutella</taxon>
    </lineage>
</organism>
<feature type="domain" description="LysM" evidence="6">
    <location>
        <begin position="423"/>
        <end position="470"/>
    </location>
</feature>
<feature type="domain" description="LysM" evidence="6">
    <location>
        <begin position="244"/>
        <end position="292"/>
    </location>
</feature>
<proteinExistence type="inferred from homology"/>
<feature type="domain" description="LysM" evidence="6">
    <location>
        <begin position="345"/>
        <end position="392"/>
    </location>
</feature>
<evidence type="ECO:0000313" key="8">
    <source>
        <dbReference type="Proteomes" id="UP000054481"/>
    </source>
</evidence>
<gene>
    <name evidence="7" type="ORF">HIM_09725</name>
</gene>
<dbReference type="GO" id="GO:0008061">
    <property type="term" value="F:chitin binding"/>
    <property type="evidence" value="ECO:0007669"/>
    <property type="project" value="UniProtKB-KW"/>
</dbReference>
<evidence type="ECO:0000313" key="7">
    <source>
        <dbReference type="EMBL" id="KJZ70860.1"/>
    </source>
</evidence>
<feature type="chain" id="PRO_5002526313" description="LysM domain-containing protein" evidence="5">
    <location>
        <begin position="25"/>
        <end position="603"/>
    </location>
</feature>
<reference evidence="7 8" key="1">
    <citation type="journal article" date="2014" name="Genome Biol. Evol.">
        <title>Comparative genomics and transcriptomics analyses reveal divergent lifestyle features of nematode endoparasitic fungus Hirsutella minnesotensis.</title>
        <authorList>
            <person name="Lai Y."/>
            <person name="Liu K."/>
            <person name="Zhang X."/>
            <person name="Zhang X."/>
            <person name="Li K."/>
            <person name="Wang N."/>
            <person name="Shu C."/>
            <person name="Wu Y."/>
            <person name="Wang C."/>
            <person name="Bushley K.E."/>
            <person name="Xiang M."/>
            <person name="Liu X."/>
        </authorList>
    </citation>
    <scope>NUCLEOTIDE SEQUENCE [LARGE SCALE GENOMIC DNA]</scope>
    <source>
        <strain evidence="7 8">3608</strain>
    </source>
</reference>
<dbReference type="InterPro" id="IPR052210">
    <property type="entry name" value="LysM1-like"/>
</dbReference>
<feature type="region of interest" description="Disordered" evidence="4">
    <location>
        <begin position="480"/>
        <end position="531"/>
    </location>
</feature>
<comment type="similarity">
    <text evidence="3">Belongs to the secreted LysM effector family.</text>
</comment>